<organism evidence="2 3">
    <name type="scientific">Paenibacillus vulneris</name>
    <dbReference type="NCBI Taxonomy" id="1133364"/>
    <lineage>
        <taxon>Bacteria</taxon>
        <taxon>Bacillati</taxon>
        <taxon>Bacillota</taxon>
        <taxon>Bacilli</taxon>
        <taxon>Bacillales</taxon>
        <taxon>Paenibacillaceae</taxon>
        <taxon>Paenibacillus</taxon>
    </lineage>
</organism>
<feature type="domain" description="HTH hxlR-type" evidence="1">
    <location>
        <begin position="1"/>
        <end position="68"/>
    </location>
</feature>
<evidence type="ECO:0000313" key="3">
    <source>
        <dbReference type="Proteomes" id="UP001597180"/>
    </source>
</evidence>
<dbReference type="InterPro" id="IPR036388">
    <property type="entry name" value="WH-like_DNA-bd_sf"/>
</dbReference>
<proteinExistence type="predicted"/>
<dbReference type="Proteomes" id="UP001597180">
    <property type="component" value="Unassembled WGS sequence"/>
</dbReference>
<dbReference type="PROSITE" id="PS51118">
    <property type="entry name" value="HTH_HXLR"/>
    <property type="match status" value="1"/>
</dbReference>
<gene>
    <name evidence="2" type="ORF">ACFQ4B_21580</name>
</gene>
<dbReference type="Pfam" id="PF01638">
    <property type="entry name" value="HxlR"/>
    <property type="match status" value="1"/>
</dbReference>
<dbReference type="Gene3D" id="1.10.10.10">
    <property type="entry name" value="Winged helix-like DNA-binding domain superfamily/Winged helix DNA-binding domain"/>
    <property type="match status" value="1"/>
</dbReference>
<keyword evidence="3" id="KW-1185">Reference proteome</keyword>
<comment type="caution">
    <text evidence="2">The sequence shown here is derived from an EMBL/GenBank/DDBJ whole genome shotgun (WGS) entry which is preliminary data.</text>
</comment>
<reference evidence="3" key="1">
    <citation type="journal article" date="2019" name="Int. J. Syst. Evol. Microbiol.">
        <title>The Global Catalogue of Microorganisms (GCM) 10K type strain sequencing project: providing services to taxonomists for standard genome sequencing and annotation.</title>
        <authorList>
            <consortium name="The Broad Institute Genomics Platform"/>
            <consortium name="The Broad Institute Genome Sequencing Center for Infectious Disease"/>
            <person name="Wu L."/>
            <person name="Ma J."/>
        </authorList>
    </citation>
    <scope>NUCLEOTIDE SEQUENCE [LARGE SCALE GENOMIC DNA]</scope>
    <source>
        <strain evidence="3">CCUG 53270</strain>
    </source>
</reference>
<evidence type="ECO:0000259" key="1">
    <source>
        <dbReference type="PROSITE" id="PS51118"/>
    </source>
</evidence>
<dbReference type="InterPro" id="IPR002577">
    <property type="entry name" value="HTH_HxlR"/>
</dbReference>
<dbReference type="SUPFAM" id="SSF46785">
    <property type="entry name" value="Winged helix' DNA-binding domain"/>
    <property type="match status" value="1"/>
</dbReference>
<dbReference type="EMBL" id="JBHTLU010000031">
    <property type="protein sequence ID" value="MFD1222709.1"/>
    <property type="molecule type" value="Genomic_DNA"/>
</dbReference>
<dbReference type="InterPro" id="IPR036390">
    <property type="entry name" value="WH_DNA-bd_sf"/>
</dbReference>
<dbReference type="RefSeq" id="WP_345588450.1">
    <property type="nucleotide sequence ID" value="NZ_BAABJG010000015.1"/>
</dbReference>
<protein>
    <submittedName>
        <fullName evidence="2">Winged helix-turn-helix transcriptional regulator</fullName>
    </submittedName>
</protein>
<sequence>MYLNWILHVKMGLENINSNMQEDGLINRKVYPALPPIVEYSVASKGEPLIPIFDLMEKFGKKLGDKIVGVQ</sequence>
<name>A0ABW3UTE6_9BACL</name>
<evidence type="ECO:0000313" key="2">
    <source>
        <dbReference type="EMBL" id="MFD1222709.1"/>
    </source>
</evidence>
<accession>A0ABW3UTE6</accession>